<reference evidence="1 2" key="1">
    <citation type="journal article" date="2020" name="Int. J. Syst. Evol. Microbiol.">
        <title>Reclassification of Streptomyces castelarensis and Streptomyces sporoclivatus as later heterotypic synonyms of Streptomyces antimycoticus.</title>
        <authorList>
            <person name="Komaki H."/>
            <person name="Tamura T."/>
        </authorList>
    </citation>
    <scope>NUCLEOTIDE SEQUENCE [LARGE SCALE GENOMIC DNA]</scope>
    <source>
        <strain evidence="1 2">NBRC 100767</strain>
    </source>
</reference>
<evidence type="ECO:0008006" key="3">
    <source>
        <dbReference type="Google" id="ProtNLM"/>
    </source>
</evidence>
<proteinExistence type="predicted"/>
<protein>
    <recommendedName>
        <fullName evidence="3">Resolvase/invertase-type recombinase catalytic domain-containing protein</fullName>
    </recommendedName>
</protein>
<evidence type="ECO:0000313" key="2">
    <source>
        <dbReference type="Proteomes" id="UP000463951"/>
    </source>
</evidence>
<name>A0A499UFB0_9ACTN</name>
<dbReference type="Proteomes" id="UP000463951">
    <property type="component" value="Chromosome"/>
</dbReference>
<evidence type="ECO:0000313" key="1">
    <source>
        <dbReference type="EMBL" id="BBJ40245.1"/>
    </source>
</evidence>
<accession>A0A499UFB0</accession>
<organism evidence="1 2">
    <name type="scientific">Streptomyces antimycoticus</name>
    <dbReference type="NCBI Taxonomy" id="68175"/>
    <lineage>
        <taxon>Bacteria</taxon>
        <taxon>Bacillati</taxon>
        <taxon>Actinomycetota</taxon>
        <taxon>Actinomycetes</taxon>
        <taxon>Kitasatosporales</taxon>
        <taxon>Streptomycetaceae</taxon>
        <taxon>Streptomyces</taxon>
        <taxon>Streptomyces violaceusniger group</taxon>
    </lineage>
</organism>
<dbReference type="AlphaFoldDB" id="A0A499UFB0"/>
<dbReference type="EMBL" id="AP019620">
    <property type="protein sequence ID" value="BBJ40245.1"/>
    <property type="molecule type" value="Genomic_DNA"/>
</dbReference>
<gene>
    <name evidence="1" type="ORF">SSPO_029630</name>
</gene>
<sequence>MCMDSDATQPTLVFIYDREVTEKDSADGRILTCRQFARERGWTVAGQWVDRGSNAVALRRTFWTGMVAAMEHEGQGRRIVCLVADWHRIAFDEAARNTLRQTVGHVGGVCVAVSDEQAPGDSRDVAMRRLRASGKQIGPGATLVRHDGATA</sequence>